<reference evidence="1 2" key="1">
    <citation type="journal article" date="2011" name="Stand. Genomic Sci.">
        <title>Complete genome sequence of Syntrophobotulus glycolicus type strain (FlGlyR).</title>
        <authorList>
            <person name="Han C."/>
            <person name="Mwirichia R."/>
            <person name="Chertkov O."/>
            <person name="Held B."/>
            <person name="Lapidus A."/>
            <person name="Nolan M."/>
            <person name="Lucas S."/>
            <person name="Hammon N."/>
            <person name="Deshpande S."/>
            <person name="Cheng J.F."/>
            <person name="Tapia R."/>
            <person name="Goodwin L."/>
            <person name="Pitluck S."/>
            <person name="Huntemann M."/>
            <person name="Liolios K."/>
            <person name="Ivanova N."/>
            <person name="Pagani I."/>
            <person name="Mavromatis K."/>
            <person name="Ovchinikova G."/>
            <person name="Pati A."/>
            <person name="Chen A."/>
            <person name="Palaniappan K."/>
            <person name="Land M."/>
            <person name="Hauser L."/>
            <person name="Brambilla E.M."/>
            <person name="Rohde M."/>
            <person name="Spring S."/>
            <person name="Sikorski J."/>
            <person name="Goker M."/>
            <person name="Woyke T."/>
            <person name="Bristow J."/>
            <person name="Eisen J.A."/>
            <person name="Markowitz V."/>
            <person name="Hugenholtz P."/>
            <person name="Kyrpides N.C."/>
            <person name="Klenk H.P."/>
            <person name="Detter J.C."/>
        </authorList>
    </citation>
    <scope>NUCLEOTIDE SEQUENCE [LARGE SCALE GENOMIC DNA]</scope>
    <source>
        <strain evidence="2">DSM 8271 / FlGlyR</strain>
    </source>
</reference>
<gene>
    <name evidence="1" type="ordered locus">Sgly_0357</name>
</gene>
<dbReference type="OrthoDB" id="2613847at2"/>
<evidence type="ECO:0000313" key="2">
    <source>
        <dbReference type="Proteomes" id="UP000007488"/>
    </source>
</evidence>
<dbReference type="KEGG" id="sgy:Sgly_0357"/>
<accession>F0SXH7</accession>
<dbReference type="RefSeq" id="WP_013623594.1">
    <property type="nucleotide sequence ID" value="NC_015172.1"/>
</dbReference>
<name>F0SXH7_SYNGF</name>
<dbReference type="AlphaFoldDB" id="F0SXH7"/>
<dbReference type="Proteomes" id="UP000007488">
    <property type="component" value="Chromosome"/>
</dbReference>
<proteinExistence type="predicted"/>
<evidence type="ECO:0000313" key="1">
    <source>
        <dbReference type="EMBL" id="ADY54723.1"/>
    </source>
</evidence>
<organism evidence="1 2">
    <name type="scientific">Syntrophobotulus glycolicus (strain DSM 8271 / FlGlyR)</name>
    <dbReference type="NCBI Taxonomy" id="645991"/>
    <lineage>
        <taxon>Bacteria</taxon>
        <taxon>Bacillati</taxon>
        <taxon>Bacillota</taxon>
        <taxon>Clostridia</taxon>
        <taxon>Eubacteriales</taxon>
        <taxon>Desulfitobacteriaceae</taxon>
        <taxon>Syntrophobotulus</taxon>
    </lineage>
</organism>
<dbReference type="STRING" id="645991.Sgly_0357"/>
<sequence length="132" mass="15251">MAWITPKTDWRPTDYYNFEDLNRVENNTEVVADMVAAFDAIPSLVTVTNRDRASIEFADSLNRIEENIGALGERYIPPGWQENKLNWAANTPFSYQDAIRLENNLALLYAFYQESMRNLTYCGMYFCGEEGI</sequence>
<reference evidence="2" key="2">
    <citation type="submission" date="2011-02" db="EMBL/GenBank/DDBJ databases">
        <title>The complete genome of Syntrophobotulus glycolicus DSM 8271.</title>
        <authorList>
            <person name="Lucas S."/>
            <person name="Copeland A."/>
            <person name="Lapidus A."/>
            <person name="Bruce D."/>
            <person name="Goodwin L."/>
            <person name="Pitluck S."/>
            <person name="Kyrpides N."/>
            <person name="Mavromatis K."/>
            <person name="Pagani I."/>
            <person name="Ivanova N."/>
            <person name="Mikhailova N."/>
            <person name="Chertkov O."/>
            <person name="Held B."/>
            <person name="Detter J.C."/>
            <person name="Tapia R."/>
            <person name="Han C."/>
            <person name="Land M."/>
            <person name="Hauser L."/>
            <person name="Markowitz V."/>
            <person name="Cheng J.-F."/>
            <person name="Hugenholtz P."/>
            <person name="Woyke T."/>
            <person name="Wu D."/>
            <person name="Spring S."/>
            <person name="Schroeder M."/>
            <person name="Brambilla E."/>
            <person name="Klenk H.-P."/>
            <person name="Eisen J.A."/>
        </authorList>
    </citation>
    <scope>NUCLEOTIDE SEQUENCE [LARGE SCALE GENOMIC DNA]</scope>
    <source>
        <strain evidence="2">DSM 8271 / FlGlyR</strain>
    </source>
</reference>
<protein>
    <submittedName>
        <fullName evidence="1">Uncharacterized protein</fullName>
    </submittedName>
</protein>
<keyword evidence="2" id="KW-1185">Reference proteome</keyword>
<dbReference type="EMBL" id="CP002547">
    <property type="protein sequence ID" value="ADY54723.1"/>
    <property type="molecule type" value="Genomic_DNA"/>
</dbReference>
<dbReference type="HOGENOM" id="CLU_153859_0_0_9"/>